<feature type="repeat" description="ANK" evidence="3">
    <location>
        <begin position="291"/>
        <end position="323"/>
    </location>
</feature>
<protein>
    <submittedName>
        <fullName evidence="5">Ankyrin repeat</fullName>
    </submittedName>
</protein>
<dbReference type="PRINTS" id="PR01415">
    <property type="entry name" value="ANKYRIN"/>
</dbReference>
<evidence type="ECO:0000256" key="4">
    <source>
        <dbReference type="SAM" id="MobiDB-lite"/>
    </source>
</evidence>
<feature type="region of interest" description="Disordered" evidence="4">
    <location>
        <begin position="945"/>
        <end position="998"/>
    </location>
</feature>
<dbReference type="Pfam" id="PF12796">
    <property type="entry name" value="Ank_2"/>
    <property type="match status" value="4"/>
</dbReference>
<feature type="repeat" description="ANK" evidence="3">
    <location>
        <begin position="90"/>
        <end position="122"/>
    </location>
</feature>
<dbReference type="PROSITE" id="PS50297">
    <property type="entry name" value="ANK_REP_REGION"/>
    <property type="match status" value="6"/>
</dbReference>
<dbReference type="Gene3D" id="1.25.40.20">
    <property type="entry name" value="Ankyrin repeat-containing domain"/>
    <property type="match status" value="6"/>
</dbReference>
<evidence type="ECO:0000256" key="1">
    <source>
        <dbReference type="ARBA" id="ARBA00022737"/>
    </source>
</evidence>
<feature type="repeat" description="ANK" evidence="3">
    <location>
        <begin position="363"/>
        <end position="397"/>
    </location>
</feature>
<sequence>MEPAVRRIELDMDSESMRAPVLKRKGSTLQTSVEVLKCKFGKPAGTPEERGAFKPSKQWTPIYYAVYHQREAALSHFLRAGGSPDDITGTGQPPLCIAFASGYVETAKSLLEAGADVNATIKNSGETALHLAVKNGRHDLVELIIPYGPNLDLKTYDSGETPLHYAASKSASLASTMTLIKHGASYDVLNVKGQTPAEAALKANNIQGAAAIINAARTKRHKLVKEKEMLLKHVENTQGRFSIGNDLIADIFAAACDPESTVLVEAVKKNDVALVEMLLEKGSDPDQETTSGLRPIFVALDCASAPVVNALLKRGLDLSVRDKKQSSVLQAVFESPLVHKKETSVLFAALLEQGADAGVRYPDGKTLLHHAVSSSFDNANYAQLLIDASINVDAQDEDGNTALHLATHSKSRVEMLLKSKANPHQANVDGLTPLLYAATFCKKENEPDLLSLIKVSDRRKTNANNQSALHLAAANGLEKTLRLLLRARPDIAVIDKDKNTALLLAVKHHQWSIVPLLAIAPSINAWGTDGLIALHHIATSTPTAPETWADIAAATFPFCQRGVSRSMRDRSGATSLILAVKTLPEQGLPVVEALLVQKSERQASWNCVSHEDHQKRDALYYAVTLGKPAFVEALLKNGATFTFEHWISKAAELSPSMKTNKQTLKIFAQHEWQRRAALLRRLPTESDDGLFFFFTAFPIASLKQMISVGLDINALPKSPMGSSLLWAFLRHIPLQPPMPPDYLMEGLKTILAAGSDPNAEWVRSSKRSSLPQSPNSSRISLPLTLRPLSFLLEECPGIDIAVVRLLLMQGADLSVASPFYAGRFPLHSAAKARRVNIVEEFSLQRADMSCVDQIGRTPLFYTAEADDCEITDTLLRRGAKVDIQDSNKDTPLHLAAFAGSKNVVTILLREGAKASVKNVKGVTPLDRVPEDSEEQENGKIVFMLKDAEEKEKREDDYQRRREEQAAALEAEVKQSHEEALATAKREQDEQRKKEQEQAEARLLEQHIQQHAVATQALQLPTQPQLKNRKSYSLFRKSSLFFSKSSTGTPTDTSAKLRKTSMLSLRITSQEPNKPIPANRPSPNTPALLLASPDFFTTDFSTKMTQRPTAPVPATLKRLPTPRVDSGLDSGQAGLVRREKDDKTALDLAAVNEKLTNPRDSGHEFKDWLALTRMLDVDSI</sequence>
<dbReference type="InterPro" id="IPR002110">
    <property type="entry name" value="Ankyrin_rpt"/>
</dbReference>
<feature type="region of interest" description="Disordered" evidence="4">
    <location>
        <begin position="1102"/>
        <end position="1129"/>
    </location>
</feature>
<dbReference type="PROSITE" id="PS50088">
    <property type="entry name" value="ANK_REPEAT"/>
    <property type="match status" value="8"/>
</dbReference>
<evidence type="ECO:0000256" key="2">
    <source>
        <dbReference type="ARBA" id="ARBA00023043"/>
    </source>
</evidence>
<dbReference type="OrthoDB" id="195446at2759"/>
<dbReference type="AlphaFoldDB" id="A0A3M7LZ52"/>
<dbReference type="Proteomes" id="UP000265663">
    <property type="component" value="Unassembled WGS sequence"/>
</dbReference>
<dbReference type="PANTHER" id="PTHR24198:SF165">
    <property type="entry name" value="ANKYRIN REPEAT-CONTAINING PROTEIN-RELATED"/>
    <property type="match status" value="1"/>
</dbReference>
<organism evidence="5 6">
    <name type="scientific">Pyrenophora seminiperda CCB06</name>
    <dbReference type="NCBI Taxonomy" id="1302712"/>
    <lineage>
        <taxon>Eukaryota</taxon>
        <taxon>Fungi</taxon>
        <taxon>Dikarya</taxon>
        <taxon>Ascomycota</taxon>
        <taxon>Pezizomycotina</taxon>
        <taxon>Dothideomycetes</taxon>
        <taxon>Pleosporomycetidae</taxon>
        <taxon>Pleosporales</taxon>
        <taxon>Pleosporineae</taxon>
        <taxon>Pleosporaceae</taxon>
        <taxon>Pyrenophora</taxon>
    </lineage>
</organism>
<evidence type="ECO:0000256" key="3">
    <source>
        <dbReference type="PROSITE-ProRule" id="PRU00023"/>
    </source>
</evidence>
<keyword evidence="6" id="KW-1185">Reference proteome</keyword>
<feature type="repeat" description="ANK" evidence="3">
    <location>
        <begin position="887"/>
        <end position="919"/>
    </location>
</feature>
<dbReference type="SUPFAM" id="SSF48403">
    <property type="entry name" value="Ankyrin repeat"/>
    <property type="match status" value="4"/>
</dbReference>
<feature type="repeat" description="ANK" evidence="3">
    <location>
        <begin position="464"/>
        <end position="496"/>
    </location>
</feature>
<dbReference type="InterPro" id="IPR036770">
    <property type="entry name" value="Ankyrin_rpt-contain_sf"/>
</dbReference>
<feature type="repeat" description="ANK" evidence="3">
    <location>
        <begin position="854"/>
        <end position="886"/>
    </location>
</feature>
<dbReference type="EMBL" id="KE747810">
    <property type="protein sequence ID" value="RMZ67459.1"/>
    <property type="molecule type" value="Genomic_DNA"/>
</dbReference>
<evidence type="ECO:0000313" key="5">
    <source>
        <dbReference type="EMBL" id="RMZ67459.1"/>
    </source>
</evidence>
<dbReference type="PANTHER" id="PTHR24198">
    <property type="entry name" value="ANKYRIN REPEAT AND PROTEIN KINASE DOMAIN-CONTAINING PROTEIN"/>
    <property type="match status" value="1"/>
</dbReference>
<feature type="repeat" description="ANK" evidence="3">
    <location>
        <begin position="124"/>
        <end position="156"/>
    </location>
</feature>
<keyword evidence="2 3" id="KW-0040">ANK repeat</keyword>
<name>A0A3M7LZ52_9PLEO</name>
<gene>
    <name evidence="5" type="ORF">GMOD_00001384</name>
</gene>
<evidence type="ECO:0000313" key="6">
    <source>
        <dbReference type="Proteomes" id="UP000265663"/>
    </source>
</evidence>
<keyword evidence="1" id="KW-0677">Repeat</keyword>
<dbReference type="SMART" id="SM00248">
    <property type="entry name" value="ANK"/>
    <property type="match status" value="16"/>
</dbReference>
<reference evidence="5 6" key="1">
    <citation type="journal article" date="2014" name="PLoS ONE">
        <title>De novo Genome Assembly of the Fungal Plant Pathogen Pyrenophora semeniperda.</title>
        <authorList>
            <person name="Soliai M.M."/>
            <person name="Meyer S.E."/>
            <person name="Udall J.A."/>
            <person name="Elzinga D.E."/>
            <person name="Hermansen R.A."/>
            <person name="Bodily P.M."/>
            <person name="Hart A.A."/>
            <person name="Coleman C.E."/>
        </authorList>
    </citation>
    <scope>NUCLEOTIDE SEQUENCE [LARGE SCALE GENOMIC DNA]</scope>
    <source>
        <strain evidence="5 6">CCB06</strain>
        <tissue evidence="5">Mycelium</tissue>
    </source>
</reference>
<feature type="repeat" description="ANK" evidence="3">
    <location>
        <begin position="158"/>
        <end position="191"/>
    </location>
</feature>
<accession>A0A3M7LZ52</accession>
<proteinExistence type="predicted"/>